<comment type="caution">
    <text evidence="10">The sequence shown here is derived from an EMBL/GenBank/DDBJ whole genome shotgun (WGS) entry which is preliminary data.</text>
</comment>
<dbReference type="HAMAP" id="MF_00238">
    <property type="entry name" value="Cytidyl_kinase_type1"/>
    <property type="match status" value="1"/>
</dbReference>
<comment type="catalytic activity">
    <reaction evidence="6 8">
        <text>dCMP + ATP = dCDP + ADP</text>
        <dbReference type="Rhea" id="RHEA:25094"/>
        <dbReference type="ChEBI" id="CHEBI:30616"/>
        <dbReference type="ChEBI" id="CHEBI:57566"/>
        <dbReference type="ChEBI" id="CHEBI:58593"/>
        <dbReference type="ChEBI" id="CHEBI:456216"/>
        <dbReference type="EC" id="2.7.4.25"/>
    </reaction>
</comment>
<evidence type="ECO:0000256" key="5">
    <source>
        <dbReference type="ARBA" id="ARBA00022840"/>
    </source>
</evidence>
<dbReference type="InterPro" id="IPR027417">
    <property type="entry name" value="P-loop_NTPase"/>
</dbReference>
<evidence type="ECO:0000256" key="4">
    <source>
        <dbReference type="ARBA" id="ARBA00022777"/>
    </source>
</evidence>
<dbReference type="InterPro" id="IPR003136">
    <property type="entry name" value="Cytidylate_kin"/>
</dbReference>
<keyword evidence="8" id="KW-0963">Cytoplasm</keyword>
<evidence type="ECO:0000256" key="8">
    <source>
        <dbReference type="HAMAP-Rule" id="MF_00238"/>
    </source>
</evidence>
<keyword evidence="2 8" id="KW-0808">Transferase</keyword>
<keyword evidence="5 8" id="KW-0067">ATP-binding</keyword>
<comment type="similarity">
    <text evidence="1 8">Belongs to the cytidylate kinase family. Type 1 subfamily.</text>
</comment>
<evidence type="ECO:0000256" key="2">
    <source>
        <dbReference type="ARBA" id="ARBA00022679"/>
    </source>
</evidence>
<protein>
    <recommendedName>
        <fullName evidence="8">Cytidylate kinase</fullName>
        <shortName evidence="8">CK</shortName>
        <ecNumber evidence="8">2.7.4.25</ecNumber>
    </recommendedName>
    <alternativeName>
        <fullName evidence="8">Cytidine monophosphate kinase</fullName>
        <shortName evidence="8">CMP kinase</shortName>
    </alternativeName>
</protein>
<dbReference type="SUPFAM" id="SSF52540">
    <property type="entry name" value="P-loop containing nucleoside triphosphate hydrolases"/>
    <property type="match status" value="1"/>
</dbReference>
<keyword evidence="4 8" id="KW-0418">Kinase</keyword>
<evidence type="ECO:0000256" key="1">
    <source>
        <dbReference type="ARBA" id="ARBA00009427"/>
    </source>
</evidence>
<evidence type="ECO:0000313" key="11">
    <source>
        <dbReference type="Proteomes" id="UP001208567"/>
    </source>
</evidence>
<sequence length="223" mass="25221">MKINVAIDGPAGAGKSTIAKILAARFNLMYINTGSMYRAVTLYALENKIVPENISEICSLLHNLDMHFQGDNLIVNAEDITDKLTIPYISQNVSSYAAIPEVRERLVELQRNIAKKYDVVMDGRDIGTVVLKDASFKFFLTAAPEERAKRRYEELLNKGIEVNYQDILNDIIKRDYMDSHREVDPLRKAEDAIEIDSSFLSIEEVVDEMSKIINRAISEGSEM</sequence>
<dbReference type="EC" id="2.7.4.25" evidence="8"/>
<reference evidence="10 11" key="1">
    <citation type="journal article" date="2024" name="Int. J. Syst. Evol. Microbiol.">
        <title>Clostridium omnivorum sp. nov., isolated from anoxic soil under the treatment of reductive soil disinfestation.</title>
        <authorList>
            <person name="Ueki A."/>
            <person name="Tonouchi A."/>
            <person name="Kaku N."/>
            <person name="Honma S."/>
            <person name="Ueki K."/>
        </authorList>
    </citation>
    <scope>NUCLEOTIDE SEQUENCE [LARGE SCALE GENOMIC DNA]</scope>
    <source>
        <strain evidence="10 11">E14</strain>
    </source>
</reference>
<dbReference type="Gene3D" id="3.40.50.300">
    <property type="entry name" value="P-loop containing nucleotide triphosphate hydrolases"/>
    <property type="match status" value="1"/>
</dbReference>
<feature type="binding site" evidence="8">
    <location>
        <begin position="9"/>
        <end position="17"/>
    </location>
    <ligand>
        <name>ATP</name>
        <dbReference type="ChEBI" id="CHEBI:30616"/>
    </ligand>
</feature>
<dbReference type="InterPro" id="IPR011994">
    <property type="entry name" value="Cytidylate_kinase_dom"/>
</dbReference>
<dbReference type="Pfam" id="PF02224">
    <property type="entry name" value="Cytidylate_kin"/>
    <property type="match status" value="1"/>
</dbReference>
<accession>A0ABQ5NCB7</accession>
<name>A0ABQ5NCB7_9CLOT</name>
<dbReference type="GO" id="GO:0016301">
    <property type="term" value="F:kinase activity"/>
    <property type="evidence" value="ECO:0007669"/>
    <property type="project" value="UniProtKB-KW"/>
</dbReference>
<evidence type="ECO:0000256" key="6">
    <source>
        <dbReference type="ARBA" id="ARBA00047615"/>
    </source>
</evidence>
<proteinExistence type="inferred from homology"/>
<evidence type="ECO:0000256" key="7">
    <source>
        <dbReference type="ARBA" id="ARBA00048478"/>
    </source>
</evidence>
<dbReference type="PANTHER" id="PTHR21299:SF2">
    <property type="entry name" value="CYTIDYLATE KINASE"/>
    <property type="match status" value="1"/>
</dbReference>
<dbReference type="Proteomes" id="UP001208567">
    <property type="component" value="Unassembled WGS sequence"/>
</dbReference>
<comment type="catalytic activity">
    <reaction evidence="7 8">
        <text>CMP + ATP = CDP + ADP</text>
        <dbReference type="Rhea" id="RHEA:11600"/>
        <dbReference type="ChEBI" id="CHEBI:30616"/>
        <dbReference type="ChEBI" id="CHEBI:58069"/>
        <dbReference type="ChEBI" id="CHEBI:60377"/>
        <dbReference type="ChEBI" id="CHEBI:456216"/>
        <dbReference type="EC" id="2.7.4.25"/>
    </reaction>
</comment>
<evidence type="ECO:0000256" key="3">
    <source>
        <dbReference type="ARBA" id="ARBA00022741"/>
    </source>
</evidence>
<dbReference type="CDD" id="cd02020">
    <property type="entry name" value="CMPK"/>
    <property type="match status" value="1"/>
</dbReference>
<feature type="domain" description="Cytidylate kinase" evidence="9">
    <location>
        <begin position="5"/>
        <end position="214"/>
    </location>
</feature>
<organism evidence="10 11">
    <name type="scientific">Clostridium omnivorum</name>
    <dbReference type="NCBI Taxonomy" id="1604902"/>
    <lineage>
        <taxon>Bacteria</taxon>
        <taxon>Bacillati</taxon>
        <taxon>Bacillota</taxon>
        <taxon>Clostridia</taxon>
        <taxon>Eubacteriales</taxon>
        <taxon>Clostridiaceae</taxon>
        <taxon>Clostridium</taxon>
    </lineage>
</organism>
<evidence type="ECO:0000259" key="9">
    <source>
        <dbReference type="Pfam" id="PF02224"/>
    </source>
</evidence>
<keyword evidence="3 8" id="KW-0547">Nucleotide-binding</keyword>
<dbReference type="EMBL" id="BRXR01000001">
    <property type="protein sequence ID" value="GLC32665.1"/>
    <property type="molecule type" value="Genomic_DNA"/>
</dbReference>
<dbReference type="PANTHER" id="PTHR21299">
    <property type="entry name" value="CYTIDYLATE KINASE/PANTOATE-BETA-ALANINE LIGASE"/>
    <property type="match status" value="1"/>
</dbReference>
<gene>
    <name evidence="8 10" type="primary">cmk</name>
    <name evidence="10" type="ORF">bsdE14_40750</name>
</gene>
<evidence type="ECO:0000313" key="10">
    <source>
        <dbReference type="EMBL" id="GLC32665.1"/>
    </source>
</evidence>
<dbReference type="NCBIfam" id="TIGR00017">
    <property type="entry name" value="cmk"/>
    <property type="match status" value="1"/>
</dbReference>
<comment type="subcellular location">
    <subcellularLocation>
        <location evidence="8">Cytoplasm</location>
    </subcellularLocation>
</comment>
<keyword evidence="11" id="KW-1185">Reference proteome</keyword>